<dbReference type="Proteomes" id="UP000294455">
    <property type="component" value="Chromosome"/>
</dbReference>
<dbReference type="InterPro" id="IPR016169">
    <property type="entry name" value="FAD-bd_PCMH_sub2"/>
</dbReference>
<dbReference type="AlphaFoldDB" id="A0A803FTZ0"/>
<dbReference type="InterPro" id="IPR036318">
    <property type="entry name" value="FAD-bd_PCMH-like_sf"/>
</dbReference>
<evidence type="ECO:0000256" key="8">
    <source>
        <dbReference type="SAM" id="Phobius"/>
    </source>
</evidence>
<dbReference type="EMBL" id="LR217739">
    <property type="protein sequence ID" value="VFP88356.1"/>
    <property type="molecule type" value="Genomic_DNA"/>
</dbReference>
<keyword evidence="2" id="KW-1003">Cell membrane</keyword>
<evidence type="ECO:0000313" key="10">
    <source>
        <dbReference type="EMBL" id="VFP88356.1"/>
    </source>
</evidence>
<evidence type="ECO:0000259" key="9">
    <source>
        <dbReference type="SMART" id="SM01091"/>
    </source>
</evidence>
<dbReference type="InterPro" id="IPR005496">
    <property type="entry name" value="Integral_membrane_TerC"/>
</dbReference>
<evidence type="ECO:0000256" key="6">
    <source>
        <dbReference type="ARBA" id="ARBA00023122"/>
    </source>
</evidence>
<dbReference type="Gene3D" id="3.30.465.10">
    <property type="match status" value="1"/>
</dbReference>
<evidence type="ECO:0000256" key="2">
    <source>
        <dbReference type="ARBA" id="ARBA00022475"/>
    </source>
</evidence>
<evidence type="ECO:0000256" key="3">
    <source>
        <dbReference type="ARBA" id="ARBA00022692"/>
    </source>
</evidence>
<keyword evidence="3 8" id="KW-0812">Transmembrane</keyword>
<dbReference type="Pfam" id="PF03741">
    <property type="entry name" value="TerC"/>
    <property type="match status" value="1"/>
</dbReference>
<dbReference type="SMART" id="SM01091">
    <property type="entry name" value="CorC_HlyC"/>
    <property type="match status" value="1"/>
</dbReference>
<feature type="transmembrane region" description="Helical" evidence="8">
    <location>
        <begin position="12"/>
        <end position="34"/>
    </location>
</feature>
<dbReference type="Gene3D" id="3.10.580.10">
    <property type="entry name" value="CBS-domain"/>
    <property type="match status" value="1"/>
</dbReference>
<evidence type="ECO:0000256" key="1">
    <source>
        <dbReference type="ARBA" id="ARBA00004651"/>
    </source>
</evidence>
<dbReference type="GO" id="GO:0005886">
    <property type="term" value="C:plasma membrane"/>
    <property type="evidence" value="ECO:0007669"/>
    <property type="project" value="UniProtKB-SubCell"/>
</dbReference>
<gene>
    <name evidence="10" type="primary">yoaE</name>
    <name evidence="10" type="ORF">BUCIPICE3303_211</name>
</gene>
<dbReference type="GO" id="GO:0050660">
    <property type="term" value="F:flavin adenine dinucleotide binding"/>
    <property type="evidence" value="ECO:0007669"/>
    <property type="project" value="InterPro"/>
</dbReference>
<evidence type="ECO:0000256" key="5">
    <source>
        <dbReference type="ARBA" id="ARBA00022989"/>
    </source>
</evidence>
<proteinExistence type="predicted"/>
<name>A0A803FTZ0_9GAMM</name>
<dbReference type="RefSeq" id="WP_154049270.1">
    <property type="nucleotide sequence ID" value="NZ_LR217739.1"/>
</dbReference>
<keyword evidence="7 8" id="KW-0472">Membrane</keyword>
<dbReference type="InterPro" id="IPR046342">
    <property type="entry name" value="CBS_dom_sf"/>
</dbReference>
<evidence type="ECO:0000256" key="4">
    <source>
        <dbReference type="ARBA" id="ARBA00022737"/>
    </source>
</evidence>
<feature type="transmembrane region" description="Helical" evidence="8">
    <location>
        <begin position="46"/>
        <end position="68"/>
    </location>
</feature>
<comment type="subcellular location">
    <subcellularLocation>
        <location evidence="1">Cell membrane</location>
        <topology evidence="1">Multi-pass membrane protein</topology>
    </subcellularLocation>
</comment>
<sequence length="527" mass="61519">MHLFVDPSAIAGFFTLMFLEIILGIDNIIFISILSKKLPHNQRNKARYTGLILALFMRFGLLIITSFLVNLKNPIFINKFFVFSIKEIILLIGGIFLFIKTIFELFNYVNIIVKKNKKNIRKSSFWCIVTEIVILDAILSIDSVMTAIGMIQNLSIIISAVIISTIFMIFLSNLFIKFINSQKKIIVLCLCLLLIISLNLIIESLGFYIPKEYLYISIGFYLFVETINQIRKRNKIKQKQKEPLRKKIYNIIYRIINNKKENQINKKKDLFLIEKEDKIYNYINNKNNINKIENQEIKILINILKFNNNKIQNIIIPQEKIIWINITENYESIKNKLLHISHNMILICENELNEIIGVVPKKKLLRIIKNNEDIYNFSIKYPPFIIPDTINTINLLHLLRYCKNNCIIVSNESGIVIGLIKPKDIFNIIVGKFLDKKNTPKVIINDKNWIVTGSMNLNNLKKILNITTLNNSSNCISIADFLIKNNKNIPKTGTTIYSKPYYFYIIKSNLYKIHLIKITQDKKNNFH</sequence>
<feature type="transmembrane region" description="Helical" evidence="8">
    <location>
        <begin position="154"/>
        <end position="176"/>
    </location>
</feature>
<reference evidence="10 11" key="1">
    <citation type="submission" date="2019-02" db="EMBL/GenBank/DDBJ databases">
        <authorList>
            <person name="Manzano-Marin A."/>
            <person name="Manzano-Marin A."/>
        </authorList>
    </citation>
    <scope>NUCLEOTIDE SEQUENCE [LARGE SCALE GENOMIC DNA]</scope>
    <source>
        <strain evidence="10 11">BuCipiceae</strain>
    </source>
</reference>
<dbReference type="PANTHER" id="PTHR22777:SF15">
    <property type="entry name" value="UPF0053 INNER MEMBRANE PROTEIN YOAE"/>
    <property type="match status" value="1"/>
</dbReference>
<evidence type="ECO:0000313" key="11">
    <source>
        <dbReference type="Proteomes" id="UP000294455"/>
    </source>
</evidence>
<dbReference type="SUPFAM" id="SSF56176">
    <property type="entry name" value="FAD-binding/transporter-associated domain-like"/>
    <property type="match status" value="1"/>
</dbReference>
<feature type="domain" description="Transporter-associated" evidence="9">
    <location>
        <begin position="442"/>
        <end position="522"/>
    </location>
</feature>
<dbReference type="OrthoDB" id="9805314at2"/>
<evidence type="ECO:0000256" key="7">
    <source>
        <dbReference type="ARBA" id="ARBA00023136"/>
    </source>
</evidence>
<keyword evidence="6" id="KW-0129">CBS domain</keyword>
<dbReference type="Pfam" id="PF03471">
    <property type="entry name" value="CorC_HlyC"/>
    <property type="match status" value="1"/>
</dbReference>
<keyword evidence="4" id="KW-0677">Repeat</keyword>
<keyword evidence="5 8" id="KW-1133">Transmembrane helix</keyword>
<feature type="transmembrane region" description="Helical" evidence="8">
    <location>
        <begin position="185"/>
        <end position="207"/>
    </location>
</feature>
<dbReference type="InterPro" id="IPR005170">
    <property type="entry name" value="Transptr-assoc_dom"/>
</dbReference>
<organism evidence="10 11">
    <name type="scientific">Buchnera aphidicola</name>
    <name type="common">Cinara piceae</name>
    <dbReference type="NCBI Taxonomy" id="1660043"/>
    <lineage>
        <taxon>Bacteria</taxon>
        <taxon>Pseudomonadati</taxon>
        <taxon>Pseudomonadota</taxon>
        <taxon>Gammaproteobacteria</taxon>
        <taxon>Enterobacterales</taxon>
        <taxon>Erwiniaceae</taxon>
        <taxon>Buchnera</taxon>
    </lineage>
</organism>
<feature type="transmembrane region" description="Helical" evidence="8">
    <location>
        <begin position="125"/>
        <end position="148"/>
    </location>
</feature>
<dbReference type="PANTHER" id="PTHR22777">
    <property type="entry name" value="HEMOLYSIN-RELATED"/>
    <property type="match status" value="1"/>
</dbReference>
<accession>A0A803FTZ0</accession>
<dbReference type="SUPFAM" id="SSF54631">
    <property type="entry name" value="CBS-domain pair"/>
    <property type="match status" value="1"/>
</dbReference>
<protein>
    <submittedName>
        <fullName evidence="10">UPF0053 inner membrane protein YoaE</fullName>
    </submittedName>
</protein>
<feature type="transmembrane region" description="Helical" evidence="8">
    <location>
        <begin position="88"/>
        <end position="113"/>
    </location>
</feature>